<evidence type="ECO:0000313" key="2">
    <source>
        <dbReference type="EMBL" id="GMR58761.1"/>
    </source>
</evidence>
<dbReference type="AlphaFoldDB" id="A0AAN5D8H2"/>
<feature type="non-terminal residue" evidence="2">
    <location>
        <position position="1"/>
    </location>
</feature>
<feature type="region of interest" description="Disordered" evidence="1">
    <location>
        <begin position="34"/>
        <end position="104"/>
    </location>
</feature>
<name>A0AAN5D8H2_9BILA</name>
<sequence>LLPSGRQYDSSPTLCTSPRCSHRNWLRWQEEGSGCSRCSCTRSRRSSPSWSSPCWWREDERKQDGSGRNVTDGSDGRNTGLRREEMRRQAEEKRRTTSGHETSI</sequence>
<gene>
    <name evidence="2" type="ORF">PMAYCL1PPCAC_28956</name>
</gene>
<accession>A0AAN5D8H2</accession>
<reference evidence="3" key="1">
    <citation type="submission" date="2022-10" db="EMBL/GenBank/DDBJ databases">
        <title>Genome assembly of Pristionchus species.</title>
        <authorList>
            <person name="Yoshida K."/>
            <person name="Sommer R.J."/>
        </authorList>
    </citation>
    <scope>NUCLEOTIDE SEQUENCE [LARGE SCALE GENOMIC DNA]</scope>
    <source>
        <strain evidence="3">RS5460</strain>
    </source>
</reference>
<dbReference type="Proteomes" id="UP001328107">
    <property type="component" value="Unassembled WGS sequence"/>
</dbReference>
<feature type="compositionally biased region" description="Basic and acidic residues" evidence="1">
    <location>
        <begin position="81"/>
        <end position="95"/>
    </location>
</feature>
<feature type="compositionally biased region" description="Basic and acidic residues" evidence="1">
    <location>
        <begin position="56"/>
        <end position="65"/>
    </location>
</feature>
<evidence type="ECO:0000313" key="3">
    <source>
        <dbReference type="Proteomes" id="UP001328107"/>
    </source>
</evidence>
<dbReference type="EMBL" id="BTRK01000006">
    <property type="protein sequence ID" value="GMR58761.1"/>
    <property type="molecule type" value="Genomic_DNA"/>
</dbReference>
<proteinExistence type="predicted"/>
<feature type="compositionally biased region" description="Low complexity" evidence="1">
    <location>
        <begin position="34"/>
        <end position="55"/>
    </location>
</feature>
<comment type="caution">
    <text evidence="2">The sequence shown here is derived from an EMBL/GenBank/DDBJ whole genome shotgun (WGS) entry which is preliminary data.</text>
</comment>
<keyword evidence="3" id="KW-1185">Reference proteome</keyword>
<protein>
    <submittedName>
        <fullName evidence="2">Uncharacterized protein</fullName>
    </submittedName>
</protein>
<organism evidence="2 3">
    <name type="scientific">Pristionchus mayeri</name>
    <dbReference type="NCBI Taxonomy" id="1317129"/>
    <lineage>
        <taxon>Eukaryota</taxon>
        <taxon>Metazoa</taxon>
        <taxon>Ecdysozoa</taxon>
        <taxon>Nematoda</taxon>
        <taxon>Chromadorea</taxon>
        <taxon>Rhabditida</taxon>
        <taxon>Rhabditina</taxon>
        <taxon>Diplogasteromorpha</taxon>
        <taxon>Diplogasteroidea</taxon>
        <taxon>Neodiplogasteridae</taxon>
        <taxon>Pristionchus</taxon>
    </lineage>
</organism>
<evidence type="ECO:0000256" key="1">
    <source>
        <dbReference type="SAM" id="MobiDB-lite"/>
    </source>
</evidence>
<feature type="non-terminal residue" evidence="2">
    <location>
        <position position="104"/>
    </location>
</feature>